<keyword evidence="7 8" id="KW-0501">Molybdenum cofactor biosynthesis</keyword>
<keyword evidence="6 8" id="KW-0342">GTP-binding</keyword>
<comment type="similarity">
    <text evidence="8">Belongs to the MobA family.</text>
</comment>
<evidence type="ECO:0000256" key="2">
    <source>
        <dbReference type="ARBA" id="ARBA00022679"/>
    </source>
</evidence>
<dbReference type="HAMAP" id="MF_00316">
    <property type="entry name" value="MobA"/>
    <property type="match status" value="1"/>
</dbReference>
<evidence type="ECO:0000313" key="10">
    <source>
        <dbReference type="EMBL" id="KAF1086589.1"/>
    </source>
</evidence>
<dbReference type="AlphaFoldDB" id="A0A9D2WSE9"/>
<comment type="caution">
    <text evidence="10">The sequence shown here is derived from an EMBL/GenBank/DDBJ whole genome shotgun (WGS) entry which is preliminary data.</text>
</comment>
<dbReference type="GO" id="GO:1902758">
    <property type="term" value="P:bis(molybdopterin guanine dinucleotide)molybdenum biosynthetic process"/>
    <property type="evidence" value="ECO:0007669"/>
    <property type="project" value="TreeGrafter"/>
</dbReference>
<feature type="binding site" evidence="8">
    <location>
        <position position="99"/>
    </location>
    <ligand>
        <name>GTP</name>
        <dbReference type="ChEBI" id="CHEBI:37565"/>
    </ligand>
</feature>
<comment type="catalytic activity">
    <reaction evidence="8">
        <text>Mo-molybdopterin + GTP + H(+) = Mo-molybdopterin guanine dinucleotide + diphosphate</text>
        <dbReference type="Rhea" id="RHEA:34243"/>
        <dbReference type="ChEBI" id="CHEBI:15378"/>
        <dbReference type="ChEBI" id="CHEBI:33019"/>
        <dbReference type="ChEBI" id="CHEBI:37565"/>
        <dbReference type="ChEBI" id="CHEBI:71302"/>
        <dbReference type="ChEBI" id="CHEBI:71310"/>
        <dbReference type="EC" id="2.7.7.77"/>
    </reaction>
</comment>
<keyword evidence="5 8" id="KW-0460">Magnesium</keyword>
<evidence type="ECO:0000256" key="4">
    <source>
        <dbReference type="ARBA" id="ARBA00022741"/>
    </source>
</evidence>
<evidence type="ECO:0000256" key="6">
    <source>
        <dbReference type="ARBA" id="ARBA00023134"/>
    </source>
</evidence>
<evidence type="ECO:0000256" key="1">
    <source>
        <dbReference type="ARBA" id="ARBA00022490"/>
    </source>
</evidence>
<evidence type="ECO:0000259" key="9">
    <source>
        <dbReference type="Pfam" id="PF12804"/>
    </source>
</evidence>
<keyword evidence="11" id="KW-1185">Reference proteome</keyword>
<keyword evidence="10" id="KW-0548">Nucleotidyltransferase</keyword>
<dbReference type="GO" id="GO:0005737">
    <property type="term" value="C:cytoplasm"/>
    <property type="evidence" value="ECO:0007669"/>
    <property type="project" value="UniProtKB-SubCell"/>
</dbReference>
<dbReference type="InterPro" id="IPR029044">
    <property type="entry name" value="Nucleotide-diphossugar_trans"/>
</dbReference>
<evidence type="ECO:0000256" key="3">
    <source>
        <dbReference type="ARBA" id="ARBA00022723"/>
    </source>
</evidence>
<keyword evidence="1 8" id="KW-0963">Cytoplasm</keyword>
<sequence length="208" mass="23589">MAKNLAPISGIILAGGKSARMGTDKALLKVGPYYIIERISRVLSTMVDEIIIVTDRPERYAKYGDRTTFDIMPGNGPMGGIHAGLVEAAHPWVLVTACDLPFISTSVGRLMMQCADGYDVVVPRYRGYFEPLYALYNKNCIKVFEQHLTKGLIKITRLYEEFNTRYLEEEEMLQVEPHLERVFFNLNTPEDILKAQVWGNEPLKLQTD</sequence>
<evidence type="ECO:0000256" key="7">
    <source>
        <dbReference type="ARBA" id="ARBA00023150"/>
    </source>
</evidence>
<dbReference type="EMBL" id="LSRS01000001">
    <property type="protein sequence ID" value="KAF1086589.1"/>
    <property type="molecule type" value="Genomic_DNA"/>
</dbReference>
<comment type="caution">
    <text evidence="8">Lacks conserved residue(s) required for the propagation of feature annotation.</text>
</comment>
<feature type="binding site" evidence="8">
    <location>
        <position position="70"/>
    </location>
    <ligand>
        <name>GTP</name>
        <dbReference type="ChEBI" id="CHEBI:37565"/>
    </ligand>
</feature>
<comment type="subcellular location">
    <subcellularLocation>
        <location evidence="8">Cytoplasm</location>
    </subcellularLocation>
</comment>
<comment type="domain">
    <text evidence="8">The N-terminal domain determines nucleotide recognition and specific binding, while the C-terminal domain determines the specific binding to the target protein.</text>
</comment>
<gene>
    <name evidence="8 10" type="primary">mobA</name>
    <name evidence="10" type="ORF">SPSYN_00308</name>
</gene>
<dbReference type="InterPro" id="IPR025877">
    <property type="entry name" value="MobA-like_NTP_Trfase"/>
</dbReference>
<dbReference type="CDD" id="cd02503">
    <property type="entry name" value="MobA"/>
    <property type="match status" value="1"/>
</dbReference>
<dbReference type="PANTHER" id="PTHR19136">
    <property type="entry name" value="MOLYBDENUM COFACTOR GUANYLYLTRANSFERASE"/>
    <property type="match status" value="1"/>
</dbReference>
<dbReference type="PANTHER" id="PTHR19136:SF81">
    <property type="entry name" value="MOLYBDENUM COFACTOR GUANYLYLTRANSFERASE"/>
    <property type="match status" value="1"/>
</dbReference>
<dbReference type="GO" id="GO:0005525">
    <property type="term" value="F:GTP binding"/>
    <property type="evidence" value="ECO:0007669"/>
    <property type="project" value="UniProtKB-UniRule"/>
</dbReference>
<evidence type="ECO:0000313" key="11">
    <source>
        <dbReference type="Proteomes" id="UP000798488"/>
    </source>
</evidence>
<dbReference type="RefSeq" id="WP_161820734.1">
    <property type="nucleotide sequence ID" value="NZ_LSRS01000001.1"/>
</dbReference>
<proteinExistence type="inferred from homology"/>
<evidence type="ECO:0000256" key="8">
    <source>
        <dbReference type="HAMAP-Rule" id="MF_00316"/>
    </source>
</evidence>
<dbReference type="InterPro" id="IPR013482">
    <property type="entry name" value="Molybde_CF_guanTrfase"/>
</dbReference>
<evidence type="ECO:0000256" key="5">
    <source>
        <dbReference type="ARBA" id="ARBA00022842"/>
    </source>
</evidence>
<keyword evidence="3 8" id="KW-0479">Metal-binding</keyword>
<dbReference type="GO" id="GO:0046872">
    <property type="term" value="F:metal ion binding"/>
    <property type="evidence" value="ECO:0007669"/>
    <property type="project" value="UniProtKB-KW"/>
</dbReference>
<keyword evidence="2 8" id="KW-0808">Transferase</keyword>
<comment type="cofactor">
    <cofactor evidence="8">
        <name>Mg(2+)</name>
        <dbReference type="ChEBI" id="CHEBI:18420"/>
    </cofactor>
</comment>
<dbReference type="Proteomes" id="UP000798488">
    <property type="component" value="Unassembled WGS sequence"/>
</dbReference>
<reference evidence="10" key="1">
    <citation type="submission" date="2016-02" db="EMBL/GenBank/DDBJ databases">
        <title>Draft Genome Sequence of Sporotomaculum syntrophicum Strain FB, a Syntrophic Benzoate Degrader.</title>
        <authorList>
            <person name="Nobu M.K."/>
            <person name="Narihiro T."/>
            <person name="Qiu Y.-L."/>
            <person name="Ohashi A."/>
            <person name="Liu W.-T."/>
            <person name="Yuji S."/>
        </authorList>
    </citation>
    <scope>NUCLEOTIDE SEQUENCE</scope>
    <source>
        <strain evidence="10">FB</strain>
    </source>
</reference>
<dbReference type="GO" id="GO:0061603">
    <property type="term" value="F:molybdenum cofactor guanylyltransferase activity"/>
    <property type="evidence" value="ECO:0007669"/>
    <property type="project" value="UniProtKB-EC"/>
</dbReference>
<dbReference type="OrthoDB" id="9788394at2"/>
<feature type="domain" description="MobA-like NTP transferase" evidence="9">
    <location>
        <begin position="10"/>
        <end position="156"/>
    </location>
</feature>
<dbReference type="EC" id="2.7.7.77" evidence="8"/>
<comment type="function">
    <text evidence="8">Transfers a GMP moiety from GTP to Mo-molybdopterin (Mo-MPT) cofactor (Moco or molybdenum cofactor) to form Mo-molybdopterin guanine dinucleotide (Mo-MGD) cofactor.</text>
</comment>
<dbReference type="Gene3D" id="3.90.550.10">
    <property type="entry name" value="Spore Coat Polysaccharide Biosynthesis Protein SpsA, Chain A"/>
    <property type="match status" value="1"/>
</dbReference>
<keyword evidence="4 8" id="KW-0547">Nucleotide-binding</keyword>
<dbReference type="SUPFAM" id="SSF53448">
    <property type="entry name" value="Nucleotide-diphospho-sugar transferases"/>
    <property type="match status" value="1"/>
</dbReference>
<protein>
    <recommendedName>
        <fullName evidence="8">Probable molybdenum cofactor guanylyltransferase</fullName>
        <shortName evidence="8">MoCo guanylyltransferase</shortName>
        <ecNumber evidence="8">2.7.7.77</ecNumber>
    </recommendedName>
    <alternativeName>
        <fullName evidence="8">GTP:molybdopterin guanylyltransferase</fullName>
    </alternativeName>
    <alternativeName>
        <fullName evidence="8">Mo-MPT guanylyltransferase</fullName>
    </alternativeName>
    <alternativeName>
        <fullName evidence="8">Molybdopterin guanylyltransferase</fullName>
    </alternativeName>
    <alternativeName>
        <fullName evidence="8">Molybdopterin-guanine dinucleotide synthase</fullName>
        <shortName evidence="8">MGD synthase</shortName>
    </alternativeName>
</protein>
<feature type="binding site" evidence="8">
    <location>
        <begin position="13"/>
        <end position="15"/>
    </location>
    <ligand>
        <name>GTP</name>
        <dbReference type="ChEBI" id="CHEBI:37565"/>
    </ligand>
</feature>
<feature type="binding site" evidence="8">
    <location>
        <position position="99"/>
    </location>
    <ligand>
        <name>Mg(2+)</name>
        <dbReference type="ChEBI" id="CHEBI:18420"/>
    </ligand>
</feature>
<accession>A0A9D2WSE9</accession>
<dbReference type="Pfam" id="PF12804">
    <property type="entry name" value="NTP_transf_3"/>
    <property type="match status" value="1"/>
</dbReference>
<name>A0A9D2WSE9_9FIRM</name>
<feature type="binding site" evidence="8">
    <location>
        <position position="25"/>
    </location>
    <ligand>
        <name>GTP</name>
        <dbReference type="ChEBI" id="CHEBI:37565"/>
    </ligand>
</feature>
<organism evidence="10 11">
    <name type="scientific">Sporotomaculum syntrophicum</name>
    <dbReference type="NCBI Taxonomy" id="182264"/>
    <lineage>
        <taxon>Bacteria</taxon>
        <taxon>Bacillati</taxon>
        <taxon>Bacillota</taxon>
        <taxon>Clostridia</taxon>
        <taxon>Eubacteriales</taxon>
        <taxon>Desulfallaceae</taxon>
        <taxon>Sporotomaculum</taxon>
    </lineage>
</organism>